<name>A0A1I5IIW4_9PSEU</name>
<sequence>MSGHLDRTGEPIDEDGHDPRCRNGWLDRDADPAVPCLVCKPHLAPAVLRRATLDADQLRQEPRNPEGTPDA</sequence>
<feature type="compositionally biased region" description="Basic and acidic residues" evidence="1">
    <location>
        <begin position="17"/>
        <end position="26"/>
    </location>
</feature>
<dbReference type="EMBL" id="FOWC01000002">
    <property type="protein sequence ID" value="SFO60354.1"/>
    <property type="molecule type" value="Genomic_DNA"/>
</dbReference>
<feature type="compositionally biased region" description="Basic and acidic residues" evidence="1">
    <location>
        <begin position="1"/>
        <end position="10"/>
    </location>
</feature>
<proteinExistence type="predicted"/>
<feature type="region of interest" description="Disordered" evidence="1">
    <location>
        <begin position="1"/>
        <end position="26"/>
    </location>
</feature>
<accession>A0A1I5IIW4</accession>
<dbReference type="STRING" id="112413.SAMN05421854_102492"/>
<dbReference type="AlphaFoldDB" id="A0A1I5IIW4"/>
<organism evidence="2 3">
    <name type="scientific">Amycolatopsis rubida</name>
    <dbReference type="NCBI Taxonomy" id="112413"/>
    <lineage>
        <taxon>Bacteria</taxon>
        <taxon>Bacillati</taxon>
        <taxon>Actinomycetota</taxon>
        <taxon>Actinomycetes</taxon>
        <taxon>Pseudonocardiales</taxon>
        <taxon>Pseudonocardiaceae</taxon>
        <taxon>Amycolatopsis</taxon>
    </lineage>
</organism>
<evidence type="ECO:0000313" key="2">
    <source>
        <dbReference type="EMBL" id="SFO60354.1"/>
    </source>
</evidence>
<reference evidence="2 3" key="1">
    <citation type="submission" date="2016-10" db="EMBL/GenBank/DDBJ databases">
        <authorList>
            <person name="de Groot N.N."/>
        </authorList>
    </citation>
    <scope>NUCLEOTIDE SEQUENCE [LARGE SCALE GENOMIC DNA]</scope>
    <source>
        <strain evidence="2 3">DSM 44637</strain>
    </source>
</reference>
<dbReference type="OrthoDB" id="3638343at2"/>
<dbReference type="RefSeq" id="WP_093573067.1">
    <property type="nucleotide sequence ID" value="NZ_FOWC01000002.1"/>
</dbReference>
<protein>
    <submittedName>
        <fullName evidence="2">Uncharacterized protein</fullName>
    </submittedName>
</protein>
<gene>
    <name evidence="2" type="ORF">SAMN05421854_102492</name>
</gene>
<evidence type="ECO:0000313" key="3">
    <source>
        <dbReference type="Proteomes" id="UP000199137"/>
    </source>
</evidence>
<dbReference type="Proteomes" id="UP000199137">
    <property type="component" value="Unassembled WGS sequence"/>
</dbReference>
<evidence type="ECO:0000256" key="1">
    <source>
        <dbReference type="SAM" id="MobiDB-lite"/>
    </source>
</evidence>